<dbReference type="InterPro" id="IPR050295">
    <property type="entry name" value="Plant_2OG-oxidoreductases"/>
</dbReference>
<keyword evidence="9" id="KW-1185">Reference proteome</keyword>
<keyword evidence="3" id="KW-0847">Vitamin C</keyword>
<comment type="similarity">
    <text evidence="1 5">Belongs to the iron/ascorbate-dependent oxidoreductase family.</text>
</comment>
<dbReference type="GO" id="GO:0046872">
    <property type="term" value="F:metal ion binding"/>
    <property type="evidence" value="ECO:0007669"/>
    <property type="project" value="UniProtKB-KW"/>
</dbReference>
<dbReference type="GO" id="GO:0016491">
    <property type="term" value="F:oxidoreductase activity"/>
    <property type="evidence" value="ECO:0007669"/>
    <property type="project" value="UniProtKB-KW"/>
</dbReference>
<reference evidence="9" key="1">
    <citation type="submission" date="2013-01" db="EMBL/GenBank/DDBJ databases">
        <title>Draft Genome Sequence of a Mulberry Tree, Morus notabilis C.K. Schneid.</title>
        <authorList>
            <person name="He N."/>
            <person name="Zhao S."/>
        </authorList>
    </citation>
    <scope>NUCLEOTIDE SEQUENCE</scope>
</reference>
<dbReference type="EMBL" id="KE344562">
    <property type="protein sequence ID" value="EXB67250.1"/>
    <property type="molecule type" value="Genomic_DNA"/>
</dbReference>
<dbReference type="STRING" id="981085.W9RC04"/>
<evidence type="ECO:0000256" key="2">
    <source>
        <dbReference type="ARBA" id="ARBA00022723"/>
    </source>
</evidence>
<dbReference type="eggNOG" id="KOG0143">
    <property type="taxonomic scope" value="Eukaryota"/>
</dbReference>
<keyword evidence="2 5" id="KW-0479">Metal-binding</keyword>
<keyword evidence="6" id="KW-0175">Coiled coil</keyword>
<evidence type="ECO:0000313" key="9">
    <source>
        <dbReference type="Proteomes" id="UP000030645"/>
    </source>
</evidence>
<feature type="coiled-coil region" evidence="6">
    <location>
        <begin position="171"/>
        <end position="198"/>
    </location>
</feature>
<evidence type="ECO:0000256" key="1">
    <source>
        <dbReference type="ARBA" id="ARBA00008056"/>
    </source>
</evidence>
<dbReference type="InterPro" id="IPR026992">
    <property type="entry name" value="DIOX_N"/>
</dbReference>
<sequence length="354" mass="40183">MAGVSLLPAEVLLSKRVQEMVLDGEEPPHLYVCRDGVEAEEDVPSQLSPIPIVDLSILSSSEPCAEHEVELHKLRSALCSWGCFQAIGHGMSTSFLDRIRQVGKEFFEQPMEEKRKYSKGVEEFQGYGADPVPEEGQPLDWSDRLFLDVHPEDQRNFGIWPQSPTSFRCVLEEYTVKIKALTEVVSKAMAKSLNLEENCFLNQFGERAMLGARFNYYSCCERPDLVLGLKPHSDGTGYTVILQDDVEGLQVFKQQQWSTVPTVSDALLVLMGDQMEIMSNGIFKSPVHRVVANSKRERMSVAMFYTPERKKEIGPELGLINNQRPKLFTNVKDYADTHWEYYQRGMRAIHVAKV</sequence>
<dbReference type="Pfam" id="PF03171">
    <property type="entry name" value="2OG-FeII_Oxy"/>
    <property type="match status" value="1"/>
</dbReference>
<name>W9RC04_9ROSA</name>
<dbReference type="AlphaFoldDB" id="W9RC04"/>
<evidence type="ECO:0000256" key="4">
    <source>
        <dbReference type="ARBA" id="ARBA00023004"/>
    </source>
</evidence>
<proteinExistence type="inferred from homology"/>
<dbReference type="KEGG" id="mnt:21408414"/>
<keyword evidence="8" id="KW-0489">Methyltransferase</keyword>
<evidence type="ECO:0000259" key="7">
    <source>
        <dbReference type="PROSITE" id="PS51471"/>
    </source>
</evidence>
<feature type="domain" description="Fe2OG dioxygenase" evidence="7">
    <location>
        <begin position="205"/>
        <end position="307"/>
    </location>
</feature>
<keyword evidence="5" id="KW-0560">Oxidoreductase</keyword>
<dbReference type="Gene3D" id="2.60.120.330">
    <property type="entry name" value="B-lactam Antibiotic, Isopenicillin N Synthase, Chain"/>
    <property type="match status" value="1"/>
</dbReference>
<dbReference type="GO" id="GO:0031418">
    <property type="term" value="F:L-ascorbic acid binding"/>
    <property type="evidence" value="ECO:0007669"/>
    <property type="project" value="UniProtKB-KW"/>
</dbReference>
<dbReference type="Proteomes" id="UP000030645">
    <property type="component" value="Unassembled WGS sequence"/>
</dbReference>
<dbReference type="InterPro" id="IPR005123">
    <property type="entry name" value="Oxoglu/Fe-dep_dioxygenase_dom"/>
</dbReference>
<keyword evidence="8" id="KW-0808">Transferase</keyword>
<accession>W9RC04</accession>
<dbReference type="FunFam" id="2.60.120.330:FF:000018">
    <property type="entry name" value="2-oxoglutarate (2OG) and Fe(II)-dependent oxygenase superfamily protein"/>
    <property type="match status" value="1"/>
</dbReference>
<dbReference type="InterPro" id="IPR044861">
    <property type="entry name" value="IPNS-like_FE2OG_OXY"/>
</dbReference>
<evidence type="ECO:0000256" key="3">
    <source>
        <dbReference type="ARBA" id="ARBA00022896"/>
    </source>
</evidence>
<evidence type="ECO:0000256" key="6">
    <source>
        <dbReference type="SAM" id="Coils"/>
    </source>
</evidence>
<dbReference type="PANTHER" id="PTHR47991">
    <property type="entry name" value="OXOGLUTARATE/IRON-DEPENDENT DIOXYGENASE"/>
    <property type="match status" value="1"/>
</dbReference>
<dbReference type="PROSITE" id="PS51471">
    <property type="entry name" value="FE2OG_OXY"/>
    <property type="match status" value="1"/>
</dbReference>
<keyword evidence="4 5" id="KW-0408">Iron</keyword>
<dbReference type="InterPro" id="IPR027443">
    <property type="entry name" value="IPNS-like_sf"/>
</dbReference>
<dbReference type="SUPFAM" id="SSF51197">
    <property type="entry name" value="Clavaminate synthase-like"/>
    <property type="match status" value="1"/>
</dbReference>
<dbReference type="SMR" id="W9RC04"/>
<gene>
    <name evidence="8" type="ORF">L484_025729</name>
</gene>
<evidence type="ECO:0000313" key="8">
    <source>
        <dbReference type="EMBL" id="EXB67250.1"/>
    </source>
</evidence>
<dbReference type="OrthoDB" id="288590at2759"/>
<dbReference type="GO" id="GO:0008168">
    <property type="term" value="F:methyltransferase activity"/>
    <property type="evidence" value="ECO:0007669"/>
    <property type="project" value="UniProtKB-KW"/>
</dbReference>
<organism evidence="8 9">
    <name type="scientific">Morus notabilis</name>
    <dbReference type="NCBI Taxonomy" id="981085"/>
    <lineage>
        <taxon>Eukaryota</taxon>
        <taxon>Viridiplantae</taxon>
        <taxon>Streptophyta</taxon>
        <taxon>Embryophyta</taxon>
        <taxon>Tracheophyta</taxon>
        <taxon>Spermatophyta</taxon>
        <taxon>Magnoliopsida</taxon>
        <taxon>eudicotyledons</taxon>
        <taxon>Gunneridae</taxon>
        <taxon>Pentapetalae</taxon>
        <taxon>rosids</taxon>
        <taxon>fabids</taxon>
        <taxon>Rosales</taxon>
        <taxon>Moraceae</taxon>
        <taxon>Moreae</taxon>
        <taxon>Morus</taxon>
    </lineage>
</organism>
<protein>
    <submittedName>
        <fullName evidence="8">Codeine O-demethylase</fullName>
    </submittedName>
</protein>
<evidence type="ECO:0000256" key="5">
    <source>
        <dbReference type="RuleBase" id="RU003682"/>
    </source>
</evidence>
<dbReference type="Pfam" id="PF14226">
    <property type="entry name" value="DIOX_N"/>
    <property type="match status" value="1"/>
</dbReference>
<dbReference type="GO" id="GO:0032259">
    <property type="term" value="P:methylation"/>
    <property type="evidence" value="ECO:0007669"/>
    <property type="project" value="UniProtKB-KW"/>
</dbReference>